<proteinExistence type="predicted"/>
<dbReference type="RefSeq" id="WP_138446890.1">
    <property type="nucleotide sequence ID" value="NZ_VBUT01000002.1"/>
</dbReference>
<reference evidence="1 2" key="1">
    <citation type="submission" date="2019-05" db="EMBL/GenBank/DDBJ databases">
        <title>Genomes sequences of two Nocardia cyriacigeorgica environmental isolates, type strains Nocardia asteroides ATCC 19247 and Nocardia cyriacigeorgica DSM 44484.</title>
        <authorList>
            <person name="Vautrin F."/>
            <person name="Bergeron E."/>
            <person name="Dubost A."/>
            <person name="Abrouk D."/>
            <person name="Rodriguez Nava V."/>
            <person name="Pujic P."/>
        </authorList>
    </citation>
    <scope>NUCLEOTIDE SEQUENCE [LARGE SCALE GENOMIC DNA]</scope>
    <source>
        <strain evidence="1 2">EML 446</strain>
    </source>
</reference>
<dbReference type="Proteomes" id="UP000306378">
    <property type="component" value="Unassembled WGS sequence"/>
</dbReference>
<comment type="caution">
    <text evidence="1">The sequence shown here is derived from an EMBL/GenBank/DDBJ whole genome shotgun (WGS) entry which is preliminary data.</text>
</comment>
<dbReference type="EMBL" id="VBUT01000002">
    <property type="protein sequence ID" value="TLF81273.1"/>
    <property type="molecule type" value="Genomic_DNA"/>
</dbReference>
<evidence type="ECO:0000313" key="1">
    <source>
        <dbReference type="EMBL" id="TLF81273.1"/>
    </source>
</evidence>
<gene>
    <name evidence="1" type="ORF">FEK34_06460</name>
</gene>
<protein>
    <submittedName>
        <fullName evidence="1">Uncharacterized protein</fullName>
    </submittedName>
</protein>
<sequence length="198" mass="22366">MAGWWRRRSDKKSWHFPPGYSRKEKARIIAQFAEFDRDRRQAEADALANPYRPDSSDDPAIEAALCAAPREAWDRLWSAVDQLLVEDQASHATMRFENTDGSLCMPHVDYSKAVDRVVESLYEVDAIVSFPWMKWKLRSVYPGGRGLEAAPVADAARVLTAVVRAERFNDGVILAALGDGTLQAALNRLRTWYEDQPA</sequence>
<dbReference type="AlphaFoldDB" id="A0A5R8NYX6"/>
<evidence type="ECO:0000313" key="2">
    <source>
        <dbReference type="Proteomes" id="UP000306378"/>
    </source>
</evidence>
<accession>A0A5R8NYX6</accession>
<name>A0A5R8NYX6_9NOCA</name>
<dbReference type="Pfam" id="PF20118">
    <property type="entry name" value="DUF6508"/>
    <property type="match status" value="1"/>
</dbReference>
<dbReference type="InterPro" id="IPR045425">
    <property type="entry name" value="DUF6508"/>
</dbReference>
<organism evidence="1 2">
    <name type="scientific">Nocardia cyriacigeorgica</name>
    <dbReference type="NCBI Taxonomy" id="135487"/>
    <lineage>
        <taxon>Bacteria</taxon>
        <taxon>Bacillati</taxon>
        <taxon>Actinomycetota</taxon>
        <taxon>Actinomycetes</taxon>
        <taxon>Mycobacteriales</taxon>
        <taxon>Nocardiaceae</taxon>
        <taxon>Nocardia</taxon>
    </lineage>
</organism>